<dbReference type="EMBL" id="JABDTM020030981">
    <property type="protein sequence ID" value="KAH0807240.1"/>
    <property type="molecule type" value="Genomic_DNA"/>
</dbReference>
<dbReference type="Proteomes" id="UP000719412">
    <property type="component" value="Unassembled WGS sequence"/>
</dbReference>
<sequence length="199" mass="22470">MLLPVRRRSVVFDTSPYLSSLQVDEDGSCAQRALGTISVTGAQAAALHPEEPPIRNFFADDELRFPSENSEGNDTPPPWTKRQSPHSGSGLLLQPSQVPVIFPRRNRIKEEIRQSHKKMFSRSPVQSTLSLRSRAALPTTEAHEIQNESRLSPQYCYVINYAPETGQPCYRLQIRNVQGYNEQVVASTRFTMRTTRNAD</sequence>
<accession>A0A8J6H338</accession>
<gene>
    <name evidence="2" type="ORF">GEV33_015551</name>
</gene>
<proteinExistence type="predicted"/>
<evidence type="ECO:0000313" key="2">
    <source>
        <dbReference type="EMBL" id="KAH0807240.1"/>
    </source>
</evidence>
<evidence type="ECO:0000313" key="3">
    <source>
        <dbReference type="Proteomes" id="UP000719412"/>
    </source>
</evidence>
<protein>
    <submittedName>
        <fullName evidence="2">Uncharacterized protein</fullName>
    </submittedName>
</protein>
<reference evidence="2" key="1">
    <citation type="journal article" date="2020" name="J Insects Food Feed">
        <title>The yellow mealworm (Tenebrio molitor) genome: a resource for the emerging insects as food and feed industry.</title>
        <authorList>
            <person name="Eriksson T."/>
            <person name="Andere A."/>
            <person name="Kelstrup H."/>
            <person name="Emery V."/>
            <person name="Picard C."/>
        </authorList>
    </citation>
    <scope>NUCLEOTIDE SEQUENCE</scope>
    <source>
        <strain evidence="2">Stoneville</strain>
        <tissue evidence="2">Whole head</tissue>
    </source>
</reference>
<name>A0A8J6H338_TENMO</name>
<keyword evidence="3" id="KW-1185">Reference proteome</keyword>
<feature type="region of interest" description="Disordered" evidence="1">
    <location>
        <begin position="64"/>
        <end position="93"/>
    </location>
</feature>
<reference evidence="2" key="2">
    <citation type="submission" date="2021-08" db="EMBL/GenBank/DDBJ databases">
        <authorList>
            <person name="Eriksson T."/>
        </authorList>
    </citation>
    <scope>NUCLEOTIDE SEQUENCE</scope>
    <source>
        <strain evidence="2">Stoneville</strain>
        <tissue evidence="2">Whole head</tissue>
    </source>
</reference>
<evidence type="ECO:0000256" key="1">
    <source>
        <dbReference type="SAM" id="MobiDB-lite"/>
    </source>
</evidence>
<comment type="caution">
    <text evidence="2">The sequence shown here is derived from an EMBL/GenBank/DDBJ whole genome shotgun (WGS) entry which is preliminary data.</text>
</comment>
<organism evidence="2 3">
    <name type="scientific">Tenebrio molitor</name>
    <name type="common">Yellow mealworm beetle</name>
    <dbReference type="NCBI Taxonomy" id="7067"/>
    <lineage>
        <taxon>Eukaryota</taxon>
        <taxon>Metazoa</taxon>
        <taxon>Ecdysozoa</taxon>
        <taxon>Arthropoda</taxon>
        <taxon>Hexapoda</taxon>
        <taxon>Insecta</taxon>
        <taxon>Pterygota</taxon>
        <taxon>Neoptera</taxon>
        <taxon>Endopterygota</taxon>
        <taxon>Coleoptera</taxon>
        <taxon>Polyphaga</taxon>
        <taxon>Cucujiformia</taxon>
        <taxon>Tenebrionidae</taxon>
        <taxon>Tenebrio</taxon>
    </lineage>
</organism>
<dbReference type="AlphaFoldDB" id="A0A8J6H338"/>